<accession>A0A328TPJ4</accession>
<dbReference type="Proteomes" id="UP000244334">
    <property type="component" value="Unassembled WGS sequence"/>
</dbReference>
<organism evidence="1 2">
    <name type="scientific">Candidatus Erwinia dacicola</name>
    <dbReference type="NCBI Taxonomy" id="252393"/>
    <lineage>
        <taxon>Bacteria</taxon>
        <taxon>Pseudomonadati</taxon>
        <taxon>Pseudomonadota</taxon>
        <taxon>Gammaproteobacteria</taxon>
        <taxon>Enterobacterales</taxon>
        <taxon>Erwiniaceae</taxon>
        <taxon>Erwinia</taxon>
    </lineage>
</organism>
<name>A0A328TPJ4_9GAMM</name>
<sequence>MRKIRAKVIPKCFTFLIFVNSLLTNLTKCLSRIFQWLDFN</sequence>
<evidence type="ECO:0000313" key="1">
    <source>
        <dbReference type="EMBL" id="RAP70895.1"/>
    </source>
</evidence>
<proteinExistence type="predicted"/>
<gene>
    <name evidence="1" type="ORF">ACZ87_02299</name>
</gene>
<keyword evidence="2" id="KW-1185">Reference proteome</keyword>
<evidence type="ECO:0000313" key="2">
    <source>
        <dbReference type="Proteomes" id="UP000244334"/>
    </source>
</evidence>
<protein>
    <submittedName>
        <fullName evidence="1">Membrane protein</fullName>
    </submittedName>
</protein>
<dbReference type="EMBL" id="LJAM02000238">
    <property type="protein sequence ID" value="RAP70895.1"/>
    <property type="molecule type" value="Genomic_DNA"/>
</dbReference>
<dbReference type="AlphaFoldDB" id="A0A328TPJ4"/>
<reference evidence="1" key="1">
    <citation type="submission" date="2018-04" db="EMBL/GenBank/DDBJ databases">
        <title>Genomes of the Obligate Erwinia dacicola and Facultative Enterobacter sp. OLF Endosymbionts of the Olive Fruit fly, Bactrocera oleae.</title>
        <authorList>
            <person name="Estes A.M."/>
            <person name="Hearn D.J."/>
            <person name="Agarwal S."/>
            <person name="Pierson E.A."/>
            <person name="Dunning-Hotopp J.C."/>
        </authorList>
    </citation>
    <scope>NUCLEOTIDE SEQUENCE [LARGE SCALE GENOMIC DNA]</scope>
    <source>
        <strain evidence="1">Oroville</strain>
    </source>
</reference>
<comment type="caution">
    <text evidence="1">The sequence shown here is derived from an EMBL/GenBank/DDBJ whole genome shotgun (WGS) entry which is preliminary data.</text>
</comment>